<protein>
    <submittedName>
        <fullName evidence="1">Methyl-accepting chemotaxis protein</fullName>
    </submittedName>
</protein>
<dbReference type="EMBL" id="CP113520">
    <property type="protein sequence ID" value="WAJ31143.1"/>
    <property type="molecule type" value="Genomic_DNA"/>
</dbReference>
<sequence length="683" mass="72418">MKYRIGMKLGAGFASVLLMTTAVGYFGIKALSDSNHELDQFTQRPFEQVQGLGGVAANLEAVRRFARNAMAEPTADGKAAQMKSYQEAWARMLASLDRYEAGVQTPEGKLAMAELRPSIEALRPVSDQIMADAMLVNPNEARDVLAQAEADLAQVRDQLSTLMSKVRAEKLGSQPTDIVYQTEAALLTSVLATLRIIVDSDRDRMQSGSVQLNDLEALVRANVDRLRTLLPASFDADLDQVTTLADKHFAGMRVRGDEGLLNRSAAVAQALVNDQRPATAAVSKIVTDLTARANERSDAFVAESEASYIATRNLSIALIIAAVVTGAGVAAWLSLSTARRLRRSVALAEAITAGDLTQRVDAKGTDEIADLQRAMAAMAGKLSEIVTDVRVSAEQVASGSTQSAATAEQLSSGSTEQAAASEQASAAVEEMTANVRQNADNATQTERIAAAASLNAEKSGAAVGKSVKAMHEIAERIKVVQEIARQTDLLALNAAIEAARAGPHGKGFAVVASEVRKLAERSQLAAAEIGTLSAESLLTSEEAGQMLDTLVPDIQKTAELVSEISAACREQSIGVEQINQAIQQLDQVTQANAGAANEMSATAAQLSAEAGRLNERAGFFRTGESEVIASPKRAVKRKETVQALQDRVSEFGASRAEMTRAAPAPTRQGLDLDLNEGFKRMSA</sequence>
<gene>
    <name evidence="1" type="ORF">OXU80_13465</name>
</gene>
<name>A0ACD4NWQ8_9HYPH</name>
<dbReference type="Proteomes" id="UP001163223">
    <property type="component" value="Chromosome"/>
</dbReference>
<reference evidence="1" key="1">
    <citation type="submission" date="2022-11" db="EMBL/GenBank/DDBJ databases">
        <title>beta-Carotene-producing bacterium, Jeongeuplla avenae sp. nov., alleviates the salt stress of Arabidopsis seedlings.</title>
        <authorList>
            <person name="Jiang L."/>
            <person name="Lee J."/>
        </authorList>
    </citation>
    <scope>NUCLEOTIDE SEQUENCE</scope>
    <source>
        <strain evidence="1">DY_R2A_6</strain>
    </source>
</reference>
<evidence type="ECO:0000313" key="1">
    <source>
        <dbReference type="EMBL" id="WAJ31143.1"/>
    </source>
</evidence>
<organism evidence="1 2">
    <name type="scientific">Antarcticirhabdus aurantiaca</name>
    <dbReference type="NCBI Taxonomy" id="2606717"/>
    <lineage>
        <taxon>Bacteria</taxon>
        <taxon>Pseudomonadati</taxon>
        <taxon>Pseudomonadota</taxon>
        <taxon>Alphaproteobacteria</taxon>
        <taxon>Hyphomicrobiales</taxon>
        <taxon>Aurantimonadaceae</taxon>
        <taxon>Antarcticirhabdus</taxon>
    </lineage>
</organism>
<accession>A0ACD4NWQ8</accession>
<proteinExistence type="predicted"/>
<keyword evidence="2" id="KW-1185">Reference proteome</keyword>
<evidence type="ECO:0000313" key="2">
    <source>
        <dbReference type="Proteomes" id="UP001163223"/>
    </source>
</evidence>